<feature type="transmembrane region" description="Helical" evidence="1">
    <location>
        <begin position="119"/>
        <end position="137"/>
    </location>
</feature>
<proteinExistence type="predicted"/>
<dbReference type="STRING" id="1122125.GCA_000423185_06127"/>
<dbReference type="Pfam" id="PF07331">
    <property type="entry name" value="TctB"/>
    <property type="match status" value="1"/>
</dbReference>
<feature type="transmembrane region" description="Helical" evidence="1">
    <location>
        <begin position="80"/>
        <end position="113"/>
    </location>
</feature>
<evidence type="ECO:0000313" key="3">
    <source>
        <dbReference type="EMBL" id="OWJ67475.1"/>
    </source>
</evidence>
<dbReference type="InterPro" id="IPR009936">
    <property type="entry name" value="DUF1468"/>
</dbReference>
<dbReference type="EMBL" id="NHON01000013">
    <property type="protein sequence ID" value="OWJ67475.1"/>
    <property type="molecule type" value="Genomic_DNA"/>
</dbReference>
<keyword evidence="4" id="KW-1185">Reference proteome</keyword>
<feature type="domain" description="DUF1468" evidence="2">
    <location>
        <begin position="7"/>
        <end position="146"/>
    </location>
</feature>
<sequence length="155" mass="15954">MRFNDAIFGAVLLLAGIAIAWAAAGQPPMPGQAFGAGSFPLVIGVALAVTALPLILSGLRQRSPALSLGDWARSPRCWRDLALTLAAPAVYIVAADHIGFVPVTFAILLVLAATLGARIVTATVFAAVMAVGLYLGFAQGLRVPLPRGWLGLLLG</sequence>
<evidence type="ECO:0000313" key="4">
    <source>
        <dbReference type="Proteomes" id="UP000196655"/>
    </source>
</evidence>
<comment type="caution">
    <text evidence="3">The sequence shown here is derived from an EMBL/GenBank/DDBJ whole genome shotgun (WGS) entry which is preliminary data.</text>
</comment>
<protein>
    <recommendedName>
        <fullName evidence="2">DUF1468 domain-containing protein</fullName>
    </recommendedName>
</protein>
<feature type="transmembrane region" description="Helical" evidence="1">
    <location>
        <begin position="38"/>
        <end position="59"/>
    </location>
</feature>
<keyword evidence="1" id="KW-0812">Transmembrane</keyword>
<evidence type="ECO:0000256" key="1">
    <source>
        <dbReference type="SAM" id="Phobius"/>
    </source>
</evidence>
<evidence type="ECO:0000259" key="2">
    <source>
        <dbReference type="Pfam" id="PF07331"/>
    </source>
</evidence>
<dbReference type="RefSeq" id="WP_088150816.1">
    <property type="nucleotide sequence ID" value="NZ_NHON01000013.1"/>
</dbReference>
<dbReference type="Proteomes" id="UP000196655">
    <property type="component" value="Unassembled WGS sequence"/>
</dbReference>
<dbReference type="AlphaFoldDB" id="A0A211ZQD0"/>
<dbReference type="OrthoDB" id="6174504at2"/>
<name>A0A211ZQD0_9PROT</name>
<keyword evidence="1" id="KW-1133">Transmembrane helix</keyword>
<keyword evidence="1" id="KW-0472">Membrane</keyword>
<organism evidence="3 4">
    <name type="scientific">Inquilinus limosus</name>
    <dbReference type="NCBI Taxonomy" id="171674"/>
    <lineage>
        <taxon>Bacteria</taxon>
        <taxon>Pseudomonadati</taxon>
        <taxon>Pseudomonadota</taxon>
        <taxon>Alphaproteobacteria</taxon>
        <taxon>Rhodospirillales</taxon>
        <taxon>Rhodospirillaceae</taxon>
        <taxon>Inquilinus</taxon>
    </lineage>
</organism>
<gene>
    <name evidence="3" type="ORF">BWR60_09730</name>
</gene>
<accession>A0A211ZQD0</accession>
<reference evidence="4" key="1">
    <citation type="submission" date="2017-05" db="EMBL/GenBank/DDBJ databases">
        <authorList>
            <person name="Macchi M."/>
            <person name="Festa S."/>
            <person name="Coppotelli B.M."/>
            <person name="Morelli I.S."/>
        </authorList>
    </citation>
    <scope>NUCLEOTIDE SEQUENCE [LARGE SCALE GENOMIC DNA]</scope>
    <source>
        <strain evidence="4">I</strain>
    </source>
</reference>